<comment type="caution">
    <text evidence="2">The sequence shown here is derived from an EMBL/GenBank/DDBJ whole genome shotgun (WGS) entry which is preliminary data.</text>
</comment>
<evidence type="ECO:0000313" key="2">
    <source>
        <dbReference type="EMBL" id="KAF7909116.1"/>
    </source>
</evidence>
<sequence length="68" mass="7698">MNKWTNRTPKQTSHLSDPPLSLFRQIGTKTNNPQYPLALSKLQTSLLPERKSSFTPSVQKEKSVAQES</sequence>
<accession>A0ABQ7I3D8</accession>
<proteinExistence type="predicted"/>
<evidence type="ECO:0000256" key="1">
    <source>
        <dbReference type="SAM" id="MobiDB-lite"/>
    </source>
</evidence>
<gene>
    <name evidence="2" type="ORF">EAE98_012328</name>
</gene>
<organism evidence="2 3">
    <name type="scientific">Botrytis deweyae</name>
    <dbReference type="NCBI Taxonomy" id="2478750"/>
    <lineage>
        <taxon>Eukaryota</taxon>
        <taxon>Fungi</taxon>
        <taxon>Dikarya</taxon>
        <taxon>Ascomycota</taxon>
        <taxon>Pezizomycotina</taxon>
        <taxon>Leotiomycetes</taxon>
        <taxon>Helotiales</taxon>
        <taxon>Sclerotiniaceae</taxon>
        <taxon>Botrytis</taxon>
    </lineage>
</organism>
<dbReference type="EMBL" id="RCSX01000063">
    <property type="protein sequence ID" value="KAF7909116.1"/>
    <property type="molecule type" value="Genomic_DNA"/>
</dbReference>
<feature type="region of interest" description="Disordered" evidence="1">
    <location>
        <begin position="47"/>
        <end position="68"/>
    </location>
</feature>
<dbReference type="RefSeq" id="XP_038803710.1">
    <property type="nucleotide sequence ID" value="XM_038959953.1"/>
</dbReference>
<feature type="compositionally biased region" description="Basic and acidic residues" evidence="1">
    <location>
        <begin position="59"/>
        <end position="68"/>
    </location>
</feature>
<dbReference type="GeneID" id="62239099"/>
<reference evidence="2 3" key="1">
    <citation type="journal article" date="2020" name="Genome Biol. Evol.">
        <title>Comparative genomics of Sclerotiniaceae.</title>
        <authorList>
            <person name="Valero Jimenez C.A."/>
            <person name="Steentjes M."/>
            <person name="Scholten O.E."/>
            <person name="Van Kan J.A.L."/>
        </authorList>
    </citation>
    <scope>NUCLEOTIDE SEQUENCE [LARGE SCALE GENOMIC DNA]</scope>
    <source>
        <strain evidence="2 3">B1</strain>
    </source>
</reference>
<feature type="region of interest" description="Disordered" evidence="1">
    <location>
        <begin position="1"/>
        <end position="34"/>
    </location>
</feature>
<dbReference type="Proteomes" id="UP000783213">
    <property type="component" value="Unassembled WGS sequence"/>
</dbReference>
<feature type="compositionally biased region" description="Polar residues" evidence="1">
    <location>
        <begin position="1"/>
        <end position="15"/>
    </location>
</feature>
<keyword evidence="3" id="KW-1185">Reference proteome</keyword>
<protein>
    <submittedName>
        <fullName evidence="2">Uncharacterized protein</fullName>
    </submittedName>
</protein>
<name>A0ABQ7I3D8_9HELO</name>
<evidence type="ECO:0000313" key="3">
    <source>
        <dbReference type="Proteomes" id="UP000783213"/>
    </source>
</evidence>